<dbReference type="SUPFAM" id="SSF56112">
    <property type="entry name" value="Protein kinase-like (PK-like)"/>
    <property type="match status" value="1"/>
</dbReference>
<dbReference type="EMBL" id="PKLF01000004">
    <property type="protein sequence ID" value="MBE8611937.1"/>
    <property type="molecule type" value="Genomic_DNA"/>
</dbReference>
<dbReference type="AlphaFoldDB" id="A0A0A2RSE3"/>
<dbReference type="PIRSF" id="PIRSF006221">
    <property type="entry name" value="Ketosamine-3-kinase"/>
    <property type="match status" value="1"/>
</dbReference>
<keyword evidence="2 3" id="KW-0418">Kinase</keyword>
<dbReference type="PANTHER" id="PTHR12149">
    <property type="entry name" value="FRUCTOSAMINE 3 KINASE-RELATED PROTEIN"/>
    <property type="match status" value="1"/>
</dbReference>
<dbReference type="InterPro" id="IPR016477">
    <property type="entry name" value="Fructo-/Ketosamine-3-kinase"/>
</dbReference>
<dbReference type="GeneID" id="93360233"/>
<dbReference type="Pfam" id="PF03881">
    <property type="entry name" value="Fructosamin_kin"/>
    <property type="match status" value="1"/>
</dbReference>
<dbReference type="InterPro" id="IPR011009">
    <property type="entry name" value="Kinase-like_dom_sf"/>
</dbReference>
<evidence type="ECO:0000313" key="5">
    <source>
        <dbReference type="Proteomes" id="UP000650477"/>
    </source>
</evidence>
<protein>
    <submittedName>
        <fullName evidence="3">Fructosamine kinase family protein</fullName>
    </submittedName>
</protein>
<proteinExistence type="inferred from homology"/>
<evidence type="ECO:0000313" key="3">
    <source>
        <dbReference type="EMBL" id="MBE8611937.1"/>
    </source>
</evidence>
<dbReference type="Proteomes" id="UP001182247">
    <property type="component" value="Unassembled WGS sequence"/>
</dbReference>
<dbReference type="GO" id="GO:0016301">
    <property type="term" value="F:kinase activity"/>
    <property type="evidence" value="ECO:0007669"/>
    <property type="project" value="UniProtKB-UniRule"/>
</dbReference>
<evidence type="ECO:0000256" key="2">
    <source>
        <dbReference type="PIRNR" id="PIRNR006221"/>
    </source>
</evidence>
<accession>A0A0A2RSE3</accession>
<dbReference type="OrthoDB" id="5291879at2"/>
<organism evidence="3 5">
    <name type="scientific">Morganella morganii</name>
    <name type="common">Proteus morganii</name>
    <dbReference type="NCBI Taxonomy" id="582"/>
    <lineage>
        <taxon>Bacteria</taxon>
        <taxon>Pseudomonadati</taxon>
        <taxon>Pseudomonadota</taxon>
        <taxon>Gammaproteobacteria</taxon>
        <taxon>Enterobacterales</taxon>
        <taxon>Morganellaceae</taxon>
        <taxon>Morganella</taxon>
    </lineage>
</organism>
<gene>
    <name evidence="3" type="ORF">CYG68_05830</name>
    <name evidence="4" type="ORF">OSC06_10980</name>
</gene>
<comment type="similarity">
    <text evidence="1 2">Belongs to the fructosamine kinase family.</text>
</comment>
<evidence type="ECO:0000313" key="4">
    <source>
        <dbReference type="EMBL" id="MDS0898496.1"/>
    </source>
</evidence>
<sequence length="287" mass="33199">MWQAAGRILSEHFGEHSFSDKKQLDGGEIHRSRSARYGDHPVFIKYNRRDMLQVFKTEAEQLDALSRSRTLTTPAVYGVGSTKEFSFLIMEYLPLKPFDSHSAYMFGQQLARLHQWHEQPRYGFDEDNLLGTNPQPNAWDKKWASFFAEKRIGWQLQLAKEKGIIFGDIDSIIRRVQQKLSDHQPQPSLLHGDLWPSNCAAVADGGTVAFDPACYWGDRECDLAMLSFFPELPMQILDGYQQVWPLESGFLERQPLYQLYYQLHRSHLFGDRYYQSAQTIIDDILAG</sequence>
<comment type="caution">
    <text evidence="3">The sequence shown here is derived from an EMBL/GenBank/DDBJ whole genome shotgun (WGS) entry which is preliminary data.</text>
</comment>
<dbReference type="PANTHER" id="PTHR12149:SF8">
    <property type="entry name" value="PROTEIN-RIBULOSAMINE 3-KINASE"/>
    <property type="match status" value="1"/>
</dbReference>
<dbReference type="RefSeq" id="WP_004235340.1">
    <property type="nucleotide sequence ID" value="NZ_ABGYJJ040000001.1"/>
</dbReference>
<dbReference type="EMBL" id="JAPKIY010000017">
    <property type="protein sequence ID" value="MDS0898496.1"/>
    <property type="molecule type" value="Genomic_DNA"/>
</dbReference>
<keyword evidence="2" id="KW-0808">Transferase</keyword>
<evidence type="ECO:0000256" key="1">
    <source>
        <dbReference type="ARBA" id="ARBA00009460"/>
    </source>
</evidence>
<dbReference type="Gene3D" id="3.90.1200.10">
    <property type="match status" value="1"/>
</dbReference>
<name>A0A0A2RSE3_MORMO</name>
<dbReference type="STRING" id="582.AL531_08050"/>
<reference evidence="3" key="1">
    <citation type="submission" date="2017-12" db="EMBL/GenBank/DDBJ databases">
        <title>Genome sequencing and analysis.</title>
        <authorList>
            <person name="Huang Y.-T."/>
        </authorList>
    </citation>
    <scope>NUCLEOTIDE SEQUENCE</scope>
    <source>
        <strain evidence="3">VGH116</strain>
    </source>
</reference>
<dbReference type="Proteomes" id="UP000650477">
    <property type="component" value="Unassembled WGS sequence"/>
</dbReference>
<reference evidence="4" key="2">
    <citation type="submission" date="2023-02" db="EMBL/GenBank/DDBJ databases">
        <title>Detection, antimicrobial susceptibility and genomic characterization of NDM-producing species of Morganellaceae, Yersiniaceae, and Enterobacteriaceae other than Klebsiella.</title>
        <authorList>
            <person name="Camargo C.H."/>
            <person name="Sacchi C.T."/>
            <person name="Campos K.R."/>
        </authorList>
    </citation>
    <scope>NUCLEOTIDE SEQUENCE</scope>
    <source>
        <strain evidence="4">1189_21</strain>
    </source>
</reference>
<dbReference type="Gene3D" id="3.30.200.20">
    <property type="entry name" value="Phosphorylase Kinase, domain 1"/>
    <property type="match status" value="1"/>
</dbReference>